<feature type="region of interest" description="Disordered" evidence="1">
    <location>
        <begin position="739"/>
        <end position="783"/>
    </location>
</feature>
<dbReference type="Pfam" id="PF12257">
    <property type="entry name" value="IML1"/>
    <property type="match status" value="1"/>
</dbReference>
<evidence type="ECO:0000313" key="3">
    <source>
        <dbReference type="EMBL" id="CAF1325838.1"/>
    </source>
</evidence>
<dbReference type="GO" id="GO:0005765">
    <property type="term" value="C:lysosomal membrane"/>
    <property type="evidence" value="ECO:0007669"/>
    <property type="project" value="TreeGrafter"/>
</dbReference>
<gene>
    <name evidence="3" type="ORF">QVE165_LOCUS32605</name>
</gene>
<dbReference type="PANTHER" id="PTHR13179">
    <property type="entry name" value="DEP DOMAIN CONTAINING PROTEIN 5"/>
    <property type="match status" value="1"/>
</dbReference>
<evidence type="ECO:0000259" key="2">
    <source>
        <dbReference type="PROSITE" id="PS50186"/>
    </source>
</evidence>
<dbReference type="InterPro" id="IPR048255">
    <property type="entry name" value="IML1_N"/>
</dbReference>
<dbReference type="GO" id="GO:0005096">
    <property type="term" value="F:GTPase activator activity"/>
    <property type="evidence" value="ECO:0007669"/>
    <property type="project" value="InterPro"/>
</dbReference>
<dbReference type="GO" id="GO:1990130">
    <property type="term" value="C:GATOR1 complex"/>
    <property type="evidence" value="ECO:0007669"/>
    <property type="project" value="TreeGrafter"/>
</dbReference>
<dbReference type="Gene3D" id="1.10.10.10">
    <property type="entry name" value="Winged helix-like DNA-binding domain superfamily/Winged helix DNA-binding domain"/>
    <property type="match status" value="1"/>
</dbReference>
<dbReference type="InterPro" id="IPR036388">
    <property type="entry name" value="WH-like_DNA-bd_sf"/>
</dbReference>
<dbReference type="Proteomes" id="UP000663832">
    <property type="component" value="Unassembled WGS sequence"/>
</dbReference>
<dbReference type="PANTHER" id="PTHR13179:SF8">
    <property type="entry name" value="GATOR COMPLEX PROTEIN DEPDC5"/>
    <property type="match status" value="1"/>
</dbReference>
<dbReference type="OrthoDB" id="39497at2759"/>
<dbReference type="InterPro" id="IPR045838">
    <property type="entry name" value="DEPDC5_CTD"/>
</dbReference>
<dbReference type="GO" id="GO:0034198">
    <property type="term" value="P:cellular response to amino acid starvation"/>
    <property type="evidence" value="ECO:0007669"/>
    <property type="project" value="TreeGrafter"/>
</dbReference>
<sequence>MVSTGESNTNTTSDESIFEGSPFRCRLSFYGRGQNASAPTLINNKTNLHKGDLFVISLNDDGTQKLVMQVDEERTGPSVNPEILIDESIKRTFSVISFMRNYHAVQKVVAKEKFALYLVELQVKEQYLSRGDMWRFTRKLINTTVYLKKSLEMFGMRATVYGLWVDAAPYRVSSGYITKDTKIVFRSLSACCTIFLQMSKEMWDFDHHGDTYYEKAVDGFLFDLFTRWKSMSCQHDVTMTLFSRVFYDAKCLEDFPTSLRENINTDHRGRYYEDFYRVIYQNERYDDWLPRLAKIKQVLVNYKEDLLTYHKKKLAKCEAEKMPNGTISCAADGNFLETLNLSSSVFERHFIDRPFDRLGQMSLVITPGAGVFEVERELANMTKQRVLDNGIGSDLVCLGEQPLFAVPLFKFFKENPNTADDYQIPHWMNLSYYHNSTTPSCFQRYIPRLPFDTNRIQGGMLEVKNVMNSIAEEPFMKPLHLSMEEYDAQVFRTQTKSLSKDNYPDKPTKAEIRVPRRRHVTLEYPPSIEEEEDCIQDQNGLVIVNNNNNNKTNNTHPIFGLHDDFRHFNANIKDDIVLSTSHAGTSSSIMGNIPFHHTFNQSSQVLFYNPHSLSRGAAQSAETYFLVSNLFARLQARPKALTNPFAPASIRIPMVPGRRRWAHTFPMGPNKLPWHFHHLRQTENRTKEELSIGISTCAHLVLPGTSKRILNGLVSKRTRYHGKIPNDLSARHKRILSPSNYELNKRDASERKDSFTDDTRLSFSSSNAHKKSNADGSMKSLTSKREKKEAIIWGPTGVEPWSASMITGIDWKSLTIPASLPTTFDVVPSAEELNRDYTHNSYTLIHALPPQDEYDRKIKHMLNASNNHEKSTPCDNMERQRITFDELIDQRLSQGFQMIVDIPAHIHQKMIDSIRRAGCKETEYNRLLSIGRIYHTLSLVTEESQSQDTVVIYVQQHKPQYVFQPKSVMYKYRFQCPDSSDYDLAYYELQLDSLESFPWNSVDNVVGNHGTGDHKLSDLIKYWHTRLVLMPVSKDYTIRNIESGQTKCDSREEMSHEDFFLYVEHFVRFLFMLNKLNRVPIGSTECIHRPLDPLTGKKRIEPPKRQGKTLITIETFKLADIMSGDKDAINNLLNLFRDDQQGLLFVKDSVLPEHTFIAIEAIWWSIEHCEDIENEQTALDLFQFLFTEGHIRHCTNIETSFRFGFFLYYIVTERTQTFSLDLNDYAEVEFHQTQTYIPSMDYLGFGECKPMRLLPKLIDNPQVKVRRERFKMNDVNLSSISNTNNENLEEEVSIVLKRDCNVDVDPKHISDRREWATAHYHSFYNPHCLFELEIRWLVATSCILGDLITQWSQRTGTILGSNQVAFHLVPIPCDPFAEFDALRGPIYIKINSLCLRDKLANLPDKDQILRINIFQELILKRYGFILNACVSYKNEKIYYVHISGGMLVYIISNVYNVHYNNRPTRVVSTGRTSDDQLSPLDYGFYWCWNFCLGKKWRSSQTGEEKYQDIMLADFRAFCANDNNRLVNFWNELNDLANEKINEKQRISSNDNKSNTESNV</sequence>
<dbReference type="Pfam" id="PF19418">
    <property type="entry name" value="DEPDC5_CTD"/>
    <property type="match status" value="1"/>
</dbReference>
<organism evidence="3 4">
    <name type="scientific">Adineta steineri</name>
    <dbReference type="NCBI Taxonomy" id="433720"/>
    <lineage>
        <taxon>Eukaryota</taxon>
        <taxon>Metazoa</taxon>
        <taxon>Spiralia</taxon>
        <taxon>Gnathifera</taxon>
        <taxon>Rotifera</taxon>
        <taxon>Eurotatoria</taxon>
        <taxon>Bdelloidea</taxon>
        <taxon>Adinetida</taxon>
        <taxon>Adinetidae</taxon>
        <taxon>Adineta</taxon>
    </lineage>
</organism>
<evidence type="ECO:0000313" key="4">
    <source>
        <dbReference type="Proteomes" id="UP000663832"/>
    </source>
</evidence>
<dbReference type="EMBL" id="CAJNOM010000291">
    <property type="protein sequence ID" value="CAF1325838.1"/>
    <property type="molecule type" value="Genomic_DNA"/>
</dbReference>
<dbReference type="GO" id="GO:0035556">
    <property type="term" value="P:intracellular signal transduction"/>
    <property type="evidence" value="ECO:0007669"/>
    <property type="project" value="InterPro"/>
</dbReference>
<accession>A0A815FN37</accession>
<dbReference type="PROSITE" id="PS50186">
    <property type="entry name" value="DEP"/>
    <property type="match status" value="1"/>
</dbReference>
<dbReference type="InterPro" id="IPR027244">
    <property type="entry name" value="IML1"/>
</dbReference>
<proteinExistence type="predicted"/>
<evidence type="ECO:0000256" key="1">
    <source>
        <dbReference type="SAM" id="MobiDB-lite"/>
    </source>
</evidence>
<feature type="compositionally biased region" description="Basic and acidic residues" evidence="1">
    <location>
        <begin position="743"/>
        <end position="760"/>
    </location>
</feature>
<feature type="domain" description="DEP" evidence="2">
    <location>
        <begin position="1153"/>
        <end position="1213"/>
    </location>
</feature>
<dbReference type="InterPro" id="IPR036390">
    <property type="entry name" value="WH_DNA-bd_sf"/>
</dbReference>
<dbReference type="GO" id="GO:0010508">
    <property type="term" value="P:positive regulation of autophagy"/>
    <property type="evidence" value="ECO:0007669"/>
    <property type="project" value="TreeGrafter"/>
</dbReference>
<dbReference type="GO" id="GO:1904262">
    <property type="term" value="P:negative regulation of TORC1 signaling"/>
    <property type="evidence" value="ECO:0007669"/>
    <property type="project" value="TreeGrafter"/>
</dbReference>
<dbReference type="SUPFAM" id="SSF46785">
    <property type="entry name" value="Winged helix' DNA-binding domain"/>
    <property type="match status" value="1"/>
</dbReference>
<comment type="caution">
    <text evidence="3">The sequence shown here is derived from an EMBL/GenBank/DDBJ whole genome shotgun (WGS) entry which is preliminary data.</text>
</comment>
<name>A0A815FN37_9BILA</name>
<keyword evidence="4" id="KW-1185">Reference proteome</keyword>
<protein>
    <recommendedName>
        <fullName evidence="2">DEP domain-containing protein</fullName>
    </recommendedName>
</protein>
<reference evidence="3" key="1">
    <citation type="submission" date="2021-02" db="EMBL/GenBank/DDBJ databases">
        <authorList>
            <person name="Nowell W R."/>
        </authorList>
    </citation>
    <scope>NUCLEOTIDE SEQUENCE</scope>
</reference>
<dbReference type="InterPro" id="IPR000591">
    <property type="entry name" value="DEP_dom"/>
</dbReference>